<accession>A0A0G0H9E5</accession>
<evidence type="ECO:0000256" key="1">
    <source>
        <dbReference type="SAM" id="Phobius"/>
    </source>
</evidence>
<evidence type="ECO:0000313" key="3">
    <source>
        <dbReference type="Proteomes" id="UP000034471"/>
    </source>
</evidence>
<dbReference type="AlphaFoldDB" id="A0A0G0H9E5"/>
<keyword evidence="1" id="KW-1133">Transmembrane helix</keyword>
<dbReference type="Proteomes" id="UP000034471">
    <property type="component" value="Unassembled WGS sequence"/>
</dbReference>
<dbReference type="STRING" id="1618481.US54_C0004G0011"/>
<name>A0A0G0H9E5_9BACT</name>
<evidence type="ECO:0000313" key="2">
    <source>
        <dbReference type="EMBL" id="KKQ38752.1"/>
    </source>
</evidence>
<dbReference type="EMBL" id="LBTJ01000004">
    <property type="protein sequence ID" value="KKQ38752.1"/>
    <property type="molecule type" value="Genomic_DNA"/>
</dbReference>
<evidence type="ECO:0008006" key="4">
    <source>
        <dbReference type="Google" id="ProtNLM"/>
    </source>
</evidence>
<comment type="caution">
    <text evidence="2">The sequence shown here is derived from an EMBL/GenBank/DDBJ whole genome shotgun (WGS) entry which is preliminary data.</text>
</comment>
<protein>
    <recommendedName>
        <fullName evidence="4">Fimbrial assembly family protein</fullName>
    </recommendedName>
</protein>
<reference evidence="2 3" key="1">
    <citation type="journal article" date="2015" name="Nature">
        <title>rRNA introns, odd ribosomes, and small enigmatic genomes across a large radiation of phyla.</title>
        <authorList>
            <person name="Brown C.T."/>
            <person name="Hug L.A."/>
            <person name="Thomas B.C."/>
            <person name="Sharon I."/>
            <person name="Castelle C.J."/>
            <person name="Singh A."/>
            <person name="Wilkins M.J."/>
            <person name="Williams K.H."/>
            <person name="Banfield J.F."/>
        </authorList>
    </citation>
    <scope>NUCLEOTIDE SEQUENCE [LARGE SCALE GENOMIC DNA]</scope>
</reference>
<keyword evidence="1" id="KW-0472">Membrane</keyword>
<gene>
    <name evidence="2" type="ORF">US54_C0004G0011</name>
</gene>
<sequence>MVPINKIKALFNKRYLSVGLFIGLDIVFLVFVSYLGYKVYGIYQETRSFEQEIDQLKTTSLLIKNNKNLLQDNISSYNDILDALIPDGETYFQVISALEQLEARNGVRINSYSINLSETTEEKMSLSLTISGPQNTIESLLDNYHYSSGRLITNEEITYSMGNTETISFAINVFHSSSDQPNPESDVAEIIIANEDIEFIQSIQEKL</sequence>
<keyword evidence="1" id="KW-0812">Transmembrane</keyword>
<feature type="transmembrane region" description="Helical" evidence="1">
    <location>
        <begin position="15"/>
        <end position="37"/>
    </location>
</feature>
<organism evidence="2 3">
    <name type="scientific">Candidatus Roizmanbacteria bacterium GW2011_GWA2_37_7</name>
    <dbReference type="NCBI Taxonomy" id="1618481"/>
    <lineage>
        <taxon>Bacteria</taxon>
        <taxon>Candidatus Roizmaniibacteriota</taxon>
    </lineage>
</organism>
<proteinExistence type="predicted"/>